<organism evidence="3 4">
    <name type="scientific">Caballeronia arvi</name>
    <dbReference type="NCBI Taxonomy" id="1777135"/>
    <lineage>
        <taxon>Bacteria</taxon>
        <taxon>Pseudomonadati</taxon>
        <taxon>Pseudomonadota</taxon>
        <taxon>Betaproteobacteria</taxon>
        <taxon>Burkholderiales</taxon>
        <taxon>Burkholderiaceae</taxon>
        <taxon>Caballeronia</taxon>
    </lineage>
</organism>
<proteinExistence type="predicted"/>
<dbReference type="InterPro" id="IPR011119">
    <property type="entry name" value="Unchr_helicase_relaxase_TraI"/>
</dbReference>
<feature type="domain" description="Uncharacterised" evidence="2">
    <location>
        <begin position="13"/>
        <end position="222"/>
    </location>
</feature>
<keyword evidence="3" id="KW-0378">Hydrolase</keyword>
<dbReference type="GO" id="GO:0004386">
    <property type="term" value="F:helicase activity"/>
    <property type="evidence" value="ECO:0007669"/>
    <property type="project" value="UniProtKB-KW"/>
</dbReference>
<keyword evidence="3" id="KW-0067">ATP-binding</keyword>
<feature type="region of interest" description="Disordered" evidence="1">
    <location>
        <begin position="319"/>
        <end position="374"/>
    </location>
</feature>
<name>A0A158KKI7_9BURK</name>
<keyword evidence="4" id="KW-1185">Reference proteome</keyword>
<dbReference type="Proteomes" id="UP000055019">
    <property type="component" value="Unassembled WGS sequence"/>
</dbReference>
<keyword evidence="3" id="KW-0547">Nucleotide-binding</keyword>
<evidence type="ECO:0000313" key="4">
    <source>
        <dbReference type="Proteomes" id="UP000055019"/>
    </source>
</evidence>
<sequence length="459" mass="49152">MGVLHEPIAVEALFTTHQKRIELVRQCANESTDAEFARKWVAVLRRCANWFSSMPLTPELHCEPGGAFRATIESTFYAMRLAGGQKFAADLTSDKRRKLEPQYNYAVFLAAACSLLDEPFRHFEFVRQSDREQWNPAAHGAFGFWIGANHYAVRRRATPLKNERMRTAMFAQTVITPELLEGLDTAVHSDLFNAINPERSPQGFEALVHKVVRQAMDVSVNFEQKAQRAVFAPVKFDVPSAVHVALELEPQIVAASPQSAAAGFQPSASPATPAPAQAAPNVPATASPAATSGATAAVPAAGPQFSQSLLDALERSDAQAVAAASTEPSSRPTVETVESGAASSRPAPVDPATAGAPSRSASSKTGPTDEALNEVLGPGSAMLKEFFKALAGDVASGKAKVAWEEKGLAVQKRLVGAYGMTSDTLVEQLRKRSLLLRAHGNDVCIVERAGRLISERPTS</sequence>
<accession>A0A158KKI7</accession>
<reference evidence="3" key="1">
    <citation type="submission" date="2016-01" db="EMBL/GenBank/DDBJ databases">
        <authorList>
            <person name="Peeters C."/>
        </authorList>
    </citation>
    <scope>NUCLEOTIDE SEQUENCE [LARGE SCALE GENOMIC DNA]</scope>
    <source>
        <strain evidence="3">LMG 29317</strain>
    </source>
</reference>
<dbReference type="Gene3D" id="1.10.3210.40">
    <property type="match status" value="1"/>
</dbReference>
<keyword evidence="3" id="KW-0347">Helicase</keyword>
<feature type="region of interest" description="Disordered" evidence="1">
    <location>
        <begin position="262"/>
        <end position="290"/>
    </location>
</feature>
<dbReference type="Pfam" id="PF07514">
    <property type="entry name" value="TraI_2"/>
    <property type="match status" value="1"/>
</dbReference>
<evidence type="ECO:0000313" key="3">
    <source>
        <dbReference type="EMBL" id="SAL81678.1"/>
    </source>
</evidence>
<evidence type="ECO:0000256" key="1">
    <source>
        <dbReference type="SAM" id="MobiDB-lite"/>
    </source>
</evidence>
<comment type="caution">
    <text evidence="3">The sequence shown here is derived from an EMBL/GenBank/DDBJ whole genome shotgun (WGS) entry which is preliminary data.</text>
</comment>
<dbReference type="RefSeq" id="WP_061150283.1">
    <property type="nucleotide sequence ID" value="NZ_FCOM02000038.1"/>
</dbReference>
<feature type="compositionally biased region" description="Low complexity" evidence="1">
    <location>
        <begin position="265"/>
        <end position="290"/>
    </location>
</feature>
<gene>
    <name evidence="3" type="ORF">AWB74_06021</name>
</gene>
<dbReference type="AlphaFoldDB" id="A0A158KKI7"/>
<protein>
    <submittedName>
        <fullName evidence="3">Helicase</fullName>
    </submittedName>
</protein>
<dbReference type="EMBL" id="FCOM02000038">
    <property type="protein sequence ID" value="SAL81678.1"/>
    <property type="molecule type" value="Genomic_DNA"/>
</dbReference>
<evidence type="ECO:0000259" key="2">
    <source>
        <dbReference type="Pfam" id="PF07514"/>
    </source>
</evidence>
<dbReference type="OrthoDB" id="8951455at2"/>